<feature type="transmembrane region" description="Helical" evidence="7">
    <location>
        <begin position="94"/>
        <end position="115"/>
    </location>
</feature>
<keyword evidence="10" id="KW-1185">Reference proteome</keyword>
<feature type="transmembrane region" description="Helical" evidence="7">
    <location>
        <begin position="194"/>
        <end position="215"/>
    </location>
</feature>
<dbReference type="PANTHER" id="PTHR30183:SF6">
    <property type="entry name" value="INNER MEMBRANE ABC TRANSPORTER PERMEASE PROTEIN YNJC"/>
    <property type="match status" value="1"/>
</dbReference>
<dbReference type="PANTHER" id="PTHR30183">
    <property type="entry name" value="MOLYBDENUM TRANSPORT SYSTEM PERMEASE PROTEIN MODB"/>
    <property type="match status" value="1"/>
</dbReference>
<dbReference type="AlphaFoldDB" id="A0A432YV00"/>
<dbReference type="SUPFAM" id="SSF161098">
    <property type="entry name" value="MetI-like"/>
    <property type="match status" value="2"/>
</dbReference>
<keyword evidence="6 7" id="KW-0472">Membrane</keyword>
<dbReference type="InterPro" id="IPR000515">
    <property type="entry name" value="MetI-like"/>
</dbReference>
<organism evidence="9 10">
    <name type="scientific">Idiomarina ramblicola</name>
    <dbReference type="NCBI Taxonomy" id="263724"/>
    <lineage>
        <taxon>Bacteria</taxon>
        <taxon>Pseudomonadati</taxon>
        <taxon>Pseudomonadota</taxon>
        <taxon>Gammaproteobacteria</taxon>
        <taxon>Alteromonadales</taxon>
        <taxon>Idiomarinaceae</taxon>
        <taxon>Idiomarina</taxon>
    </lineage>
</organism>
<feature type="domain" description="ABC transmembrane type-1" evidence="8">
    <location>
        <begin position="337"/>
        <end position="527"/>
    </location>
</feature>
<protein>
    <submittedName>
        <fullName evidence="9">ABC transporter permease</fullName>
    </submittedName>
</protein>
<accession>A0A432YV00</accession>
<reference evidence="10" key="1">
    <citation type="journal article" date="2018" name="Front. Microbiol.">
        <title>Genome-Based Analysis Reveals the Taxonomy and Diversity of the Family Idiomarinaceae.</title>
        <authorList>
            <person name="Liu Y."/>
            <person name="Lai Q."/>
            <person name="Shao Z."/>
        </authorList>
    </citation>
    <scope>NUCLEOTIDE SEQUENCE [LARGE SCALE GENOMIC DNA]</scope>
    <source>
        <strain evidence="10">R22</strain>
    </source>
</reference>
<dbReference type="CDD" id="cd06261">
    <property type="entry name" value="TM_PBP2"/>
    <property type="match status" value="1"/>
</dbReference>
<sequence length="539" mass="60200">MVRTLSITVWLLLILLPVGSGVLVLLLTSFDTKAGVSLAVFSDLLLDYESILSSFLLAIVAPLVACYLALWMAPGLLRKPRLQQLLSPLLSIPHVAFAVGFMLLMSPSGWLIRLVETMTGLFPTPPAGWPLPEKSLVTVMVVLIVKELPFLLLMISAQLKQLPVNSWLIRAQSYGYSNRQAWWRIVTPELLRRLTLPMAAVIIYSLSVVDIPLLVGNNTPGLLAQRVYEWTFQFSVESQVKAITGAWILLAMALLLLLMNSGHSALYRRLALNKKVIRPGRFNSTRAGGYAWLILAALSLGVLVVLILQSLSSHWFYPSLWPASLSLERWQTESHYLFEPATHSLWLAILSAVIGTVAAIVLLQRQRQKARQSFYWPVLMALFVPQVPLVLGWQQALGEQLTDGWLLWWVCWSHTVYTLPYAYLVLHGAYTRFNGQWLVRAQSLGYSARGAWWRVMLPMLKQPIAVAFAVAFSVSIAQYLTTQWLGQGLTPTLTTEAVSVASGGDWRMGSLYALLQTLLPLVVFILVGLIRTKSYAEYS</sequence>
<dbReference type="OrthoDB" id="7852521at2"/>
<evidence type="ECO:0000256" key="6">
    <source>
        <dbReference type="ARBA" id="ARBA00023136"/>
    </source>
</evidence>
<keyword evidence="2" id="KW-0813">Transport</keyword>
<feature type="transmembrane region" description="Helical" evidence="7">
    <location>
        <begin position="135"/>
        <end position="155"/>
    </location>
</feature>
<keyword evidence="5 7" id="KW-1133">Transmembrane helix</keyword>
<feature type="transmembrane region" description="Helical" evidence="7">
    <location>
        <begin position="344"/>
        <end position="362"/>
    </location>
</feature>
<comment type="subcellular location">
    <subcellularLocation>
        <location evidence="1">Cell membrane</location>
        <topology evidence="1">Multi-pass membrane protein</topology>
    </subcellularLocation>
</comment>
<keyword evidence="4 7" id="KW-0812">Transmembrane</keyword>
<dbReference type="RefSeq" id="WP_126782626.1">
    <property type="nucleotide sequence ID" value="NZ_PIQC01000007.1"/>
</dbReference>
<evidence type="ECO:0000256" key="2">
    <source>
        <dbReference type="ARBA" id="ARBA00022448"/>
    </source>
</evidence>
<dbReference type="Proteomes" id="UP000288058">
    <property type="component" value="Unassembled WGS sequence"/>
</dbReference>
<comment type="caution">
    <text evidence="9">The sequence shown here is derived from an EMBL/GenBank/DDBJ whole genome shotgun (WGS) entry which is preliminary data.</text>
</comment>
<evidence type="ECO:0000259" key="8">
    <source>
        <dbReference type="PROSITE" id="PS50928"/>
    </source>
</evidence>
<feature type="transmembrane region" description="Helical" evidence="7">
    <location>
        <begin position="405"/>
        <end position="426"/>
    </location>
</feature>
<dbReference type="EMBL" id="PIQC01000007">
    <property type="protein sequence ID" value="RUO67137.1"/>
    <property type="molecule type" value="Genomic_DNA"/>
</dbReference>
<feature type="transmembrane region" description="Helical" evidence="7">
    <location>
        <begin position="511"/>
        <end position="530"/>
    </location>
</feature>
<feature type="transmembrane region" description="Helical" evidence="7">
    <location>
        <begin position="246"/>
        <end position="266"/>
    </location>
</feature>
<name>A0A432YV00_9GAMM</name>
<dbReference type="InterPro" id="IPR035906">
    <property type="entry name" value="MetI-like_sf"/>
</dbReference>
<feature type="transmembrane region" description="Helical" evidence="7">
    <location>
        <begin position="374"/>
        <end position="393"/>
    </location>
</feature>
<keyword evidence="3" id="KW-1003">Cell membrane</keyword>
<evidence type="ECO:0000256" key="5">
    <source>
        <dbReference type="ARBA" id="ARBA00022989"/>
    </source>
</evidence>
<feature type="transmembrane region" description="Helical" evidence="7">
    <location>
        <begin position="287"/>
        <end position="311"/>
    </location>
</feature>
<gene>
    <name evidence="9" type="ORF">CWI78_09775</name>
</gene>
<evidence type="ECO:0000313" key="10">
    <source>
        <dbReference type="Proteomes" id="UP000288058"/>
    </source>
</evidence>
<evidence type="ECO:0000256" key="7">
    <source>
        <dbReference type="SAM" id="Phobius"/>
    </source>
</evidence>
<feature type="transmembrane region" description="Helical" evidence="7">
    <location>
        <begin position="7"/>
        <end position="30"/>
    </location>
</feature>
<dbReference type="GO" id="GO:0055085">
    <property type="term" value="P:transmembrane transport"/>
    <property type="evidence" value="ECO:0007669"/>
    <property type="project" value="InterPro"/>
</dbReference>
<evidence type="ECO:0000256" key="4">
    <source>
        <dbReference type="ARBA" id="ARBA00022692"/>
    </source>
</evidence>
<evidence type="ECO:0000256" key="3">
    <source>
        <dbReference type="ARBA" id="ARBA00022475"/>
    </source>
</evidence>
<evidence type="ECO:0000256" key="1">
    <source>
        <dbReference type="ARBA" id="ARBA00004651"/>
    </source>
</evidence>
<evidence type="ECO:0000313" key="9">
    <source>
        <dbReference type="EMBL" id="RUO67137.1"/>
    </source>
</evidence>
<feature type="transmembrane region" description="Helical" evidence="7">
    <location>
        <begin position="464"/>
        <end position="481"/>
    </location>
</feature>
<dbReference type="Gene3D" id="1.10.3720.10">
    <property type="entry name" value="MetI-like"/>
    <property type="match status" value="2"/>
</dbReference>
<feature type="domain" description="ABC transmembrane type-1" evidence="8">
    <location>
        <begin position="51"/>
        <end position="260"/>
    </location>
</feature>
<feature type="transmembrane region" description="Helical" evidence="7">
    <location>
        <begin position="50"/>
        <end position="73"/>
    </location>
</feature>
<dbReference type="PROSITE" id="PS50928">
    <property type="entry name" value="ABC_TM1"/>
    <property type="match status" value="2"/>
</dbReference>
<proteinExistence type="predicted"/>
<dbReference type="GO" id="GO:0005886">
    <property type="term" value="C:plasma membrane"/>
    <property type="evidence" value="ECO:0007669"/>
    <property type="project" value="UniProtKB-SubCell"/>
</dbReference>